<proteinExistence type="predicted"/>
<evidence type="ECO:0000313" key="3">
    <source>
        <dbReference type="Proteomes" id="UP000194933"/>
    </source>
</evidence>
<dbReference type="EMBL" id="NGMO01000001">
    <property type="protein sequence ID" value="OTP12596.1"/>
    <property type="molecule type" value="Genomic_DNA"/>
</dbReference>
<evidence type="ECO:0000256" key="1">
    <source>
        <dbReference type="SAM" id="Phobius"/>
    </source>
</evidence>
<comment type="caution">
    <text evidence="2">The sequence shown here is derived from an EMBL/GenBank/DDBJ whole genome shotgun (WGS) entry which is preliminary data.</text>
</comment>
<keyword evidence="3" id="KW-1185">Reference proteome</keyword>
<accession>A0A2C9XT66</accession>
<gene>
    <name evidence="2" type="ORF">A5844_000829</name>
</gene>
<organism evidence="2 3">
    <name type="scientific">Candidatus Enterococcus wittei</name>
    <dbReference type="NCBI Taxonomy" id="1987383"/>
    <lineage>
        <taxon>Bacteria</taxon>
        <taxon>Bacillati</taxon>
        <taxon>Bacillota</taxon>
        <taxon>Bacilli</taxon>
        <taxon>Lactobacillales</taxon>
        <taxon>Enterococcaceae</taxon>
        <taxon>Enterococcus</taxon>
    </lineage>
</organism>
<reference evidence="2 3" key="1">
    <citation type="submission" date="2017-05" db="EMBL/GenBank/DDBJ databases">
        <title>The Genome Sequence of Enterococcus sp. 10A9_DIV0425.</title>
        <authorList>
            <consortium name="The Broad Institute Genomics Platform"/>
            <consortium name="The Broad Institute Genomic Center for Infectious Diseases"/>
            <person name="Earl A."/>
            <person name="Manson A."/>
            <person name="Schwartman J."/>
            <person name="Gilmore M."/>
            <person name="Abouelleil A."/>
            <person name="Cao P."/>
            <person name="Chapman S."/>
            <person name="Cusick C."/>
            <person name="Shea T."/>
            <person name="Young S."/>
            <person name="Neafsey D."/>
            <person name="Nusbaum C."/>
            <person name="Birren B."/>
        </authorList>
    </citation>
    <scope>NUCLEOTIDE SEQUENCE [LARGE SCALE GENOMIC DNA]</scope>
    <source>
        <strain evidence="2 3">10A9_DIV0425</strain>
    </source>
</reference>
<keyword evidence="1" id="KW-0472">Membrane</keyword>
<dbReference type="Proteomes" id="UP000194933">
    <property type="component" value="Unassembled WGS sequence"/>
</dbReference>
<protein>
    <submittedName>
        <fullName evidence="2">Uncharacterized protein</fullName>
    </submittedName>
</protein>
<dbReference type="AlphaFoldDB" id="A0A2C9XT66"/>
<name>A0A2C9XT66_9ENTE</name>
<keyword evidence="1" id="KW-0812">Transmembrane</keyword>
<evidence type="ECO:0000313" key="2">
    <source>
        <dbReference type="EMBL" id="OTP12596.1"/>
    </source>
</evidence>
<feature type="transmembrane region" description="Helical" evidence="1">
    <location>
        <begin position="55"/>
        <end position="78"/>
    </location>
</feature>
<sequence>MLAHSTYDEKTGMYILNHSIVEQGIITEQQYNDVKEVEKVSINLLQTSSGKQARLAPLILAAIAVIKVAAIFIGVALANQLISYVSNWGVFAFCKA</sequence>
<keyword evidence="1" id="KW-1133">Transmembrane helix</keyword>